<dbReference type="Pfam" id="PF11849">
    <property type="entry name" value="DUF3369"/>
    <property type="match status" value="1"/>
</dbReference>
<proteinExistence type="predicted"/>
<dbReference type="GO" id="GO:0000160">
    <property type="term" value="P:phosphorelay signal transduction system"/>
    <property type="evidence" value="ECO:0007669"/>
    <property type="project" value="InterPro"/>
</dbReference>
<dbReference type="InterPro" id="IPR037522">
    <property type="entry name" value="HD_GYP_dom"/>
</dbReference>
<dbReference type="Pfam" id="PF13487">
    <property type="entry name" value="HD_5"/>
    <property type="match status" value="1"/>
</dbReference>
<dbReference type="SUPFAM" id="SSF109604">
    <property type="entry name" value="HD-domain/PDEase-like"/>
    <property type="match status" value="1"/>
</dbReference>
<dbReference type="Gene3D" id="1.10.3210.10">
    <property type="entry name" value="Hypothetical protein af1432"/>
    <property type="match status" value="1"/>
</dbReference>
<keyword evidence="1" id="KW-0597">Phosphoprotein</keyword>
<dbReference type="InterPro" id="IPR052020">
    <property type="entry name" value="Cyclic_di-GMP/3'3'-cGAMP_PDE"/>
</dbReference>
<reference evidence="5" key="1">
    <citation type="submission" date="2017-12" db="EMBL/GenBank/DDBJ databases">
        <title>Draft genome sequence of Telmatospirillum siberiense 26-4b1T, an acidotolerant peatland alphaproteobacterium potentially involved in sulfur cycling.</title>
        <authorList>
            <person name="Hausmann B."/>
            <person name="Pjevac P."/>
            <person name="Schreck K."/>
            <person name="Herbold C.W."/>
            <person name="Daims H."/>
            <person name="Wagner M."/>
            <person name="Pester M."/>
            <person name="Loy A."/>
        </authorList>
    </citation>
    <scope>NUCLEOTIDE SEQUENCE [LARGE SCALE GENOMIC DNA]</scope>
    <source>
        <strain evidence="5">26-4b1</strain>
    </source>
</reference>
<dbReference type="SUPFAM" id="SSF52172">
    <property type="entry name" value="CheY-like"/>
    <property type="match status" value="1"/>
</dbReference>
<dbReference type="CDD" id="cd00077">
    <property type="entry name" value="HDc"/>
    <property type="match status" value="1"/>
</dbReference>
<dbReference type="Proteomes" id="UP000233293">
    <property type="component" value="Unassembled WGS sequence"/>
</dbReference>
<dbReference type="AlphaFoldDB" id="A0A2N3PNK9"/>
<dbReference type="GO" id="GO:0008081">
    <property type="term" value="F:phosphoric diester hydrolase activity"/>
    <property type="evidence" value="ECO:0007669"/>
    <property type="project" value="UniProtKB-ARBA"/>
</dbReference>
<gene>
    <name evidence="4" type="ORF">CWS72_24090</name>
</gene>
<dbReference type="OrthoDB" id="7326651at2"/>
<dbReference type="PANTHER" id="PTHR45228">
    <property type="entry name" value="CYCLIC DI-GMP PHOSPHODIESTERASE TM_0186-RELATED"/>
    <property type="match status" value="1"/>
</dbReference>
<dbReference type="PANTHER" id="PTHR45228:SF9">
    <property type="entry name" value="3'3'-CGAMP-SPECIFIC PHOSPHODIESTERASE 2"/>
    <property type="match status" value="1"/>
</dbReference>
<dbReference type="InterPro" id="IPR021800">
    <property type="entry name" value="DUF3369"/>
</dbReference>
<accession>A0A2N3PNK9</accession>
<feature type="domain" description="Response regulatory" evidence="2">
    <location>
        <begin position="48"/>
        <end position="172"/>
    </location>
</feature>
<dbReference type="InterPro" id="IPR003607">
    <property type="entry name" value="HD/PDEase_dom"/>
</dbReference>
<comment type="caution">
    <text evidence="4">The sequence shown here is derived from an EMBL/GenBank/DDBJ whole genome shotgun (WGS) entry which is preliminary data.</text>
</comment>
<evidence type="ECO:0000313" key="5">
    <source>
        <dbReference type="Proteomes" id="UP000233293"/>
    </source>
</evidence>
<evidence type="ECO:0000256" key="1">
    <source>
        <dbReference type="PROSITE-ProRule" id="PRU00169"/>
    </source>
</evidence>
<feature type="modified residue" description="4-aspartylphosphate" evidence="1">
    <location>
        <position position="103"/>
    </location>
</feature>
<name>A0A2N3PNK9_9PROT</name>
<protein>
    <submittedName>
        <fullName evidence="4">Phosphodiesterase</fullName>
    </submittedName>
</protein>
<evidence type="ECO:0000259" key="2">
    <source>
        <dbReference type="PROSITE" id="PS50110"/>
    </source>
</evidence>
<dbReference type="EMBL" id="PIUM01000040">
    <property type="protein sequence ID" value="PKU21988.1"/>
    <property type="molecule type" value="Genomic_DNA"/>
</dbReference>
<dbReference type="RefSeq" id="WP_101253210.1">
    <property type="nucleotide sequence ID" value="NZ_PIUM01000040.1"/>
</dbReference>
<dbReference type="InterPro" id="IPR001789">
    <property type="entry name" value="Sig_transdc_resp-reg_receiver"/>
</dbReference>
<sequence>MSNNSDLPNDAAASSGDDVQLLWDELPANAPVSPEMAGLAEPSRVPWRVLAVDDDRDVLELTRFVLGGFCFEGRSVELLFASSRHEAEAILAATGDIAVILLDVVMEEEDAGLRLVRFIREELGNQAVRIILRTGYPGLVPEHKVIFDYDINDYKAKTELTAQRLTMSLTVALRGYRDIVQIEANRRGLVKVLDASSALFGHRMIADFAVEAVHRIDDLLQLGNNGGAILCLGRSMGGGDADYVVLSASGLFAASAGETVSGSVPRDVADIIRNAHRRDAALPSDRYRVSYFDFSPYQVIVSYVQWERPLSELDRNLLEILCGKIAVGLANVHLLERMIGLQKGVVFALAKIADYKGICSGGHPSNLERLVMALVRRLRSKGIFPELEQDDLAGCIGFASILHDIGMVSVKDAILTKKEPLLPDEREEIRLHTTIGRDILNEVALAIEGPSYMQIAAECAENHHEWFDGGGYPAGLAGDAIPLSARIVSVVDVFTALTAPRHHRPAWKSEQAIRYLKEMSGKQFDPNIVGVFLNVLSEANTMAPSDDFTRALLR</sequence>
<dbReference type="InterPro" id="IPR011006">
    <property type="entry name" value="CheY-like_superfamily"/>
</dbReference>
<dbReference type="PROSITE" id="PS50110">
    <property type="entry name" value="RESPONSE_REGULATORY"/>
    <property type="match status" value="1"/>
</dbReference>
<dbReference type="Gene3D" id="3.40.50.2300">
    <property type="match status" value="1"/>
</dbReference>
<feature type="domain" description="HD-GYP" evidence="3">
    <location>
        <begin position="338"/>
        <end position="548"/>
    </location>
</feature>
<evidence type="ECO:0000259" key="3">
    <source>
        <dbReference type="PROSITE" id="PS51832"/>
    </source>
</evidence>
<keyword evidence="5" id="KW-1185">Reference proteome</keyword>
<evidence type="ECO:0000313" key="4">
    <source>
        <dbReference type="EMBL" id="PKU21988.1"/>
    </source>
</evidence>
<dbReference type="PROSITE" id="PS51832">
    <property type="entry name" value="HD_GYP"/>
    <property type="match status" value="1"/>
</dbReference>
<organism evidence="4 5">
    <name type="scientific">Telmatospirillum siberiense</name>
    <dbReference type="NCBI Taxonomy" id="382514"/>
    <lineage>
        <taxon>Bacteria</taxon>
        <taxon>Pseudomonadati</taxon>
        <taxon>Pseudomonadota</taxon>
        <taxon>Alphaproteobacteria</taxon>
        <taxon>Rhodospirillales</taxon>
        <taxon>Rhodospirillaceae</taxon>
        <taxon>Telmatospirillum</taxon>
    </lineage>
</organism>